<dbReference type="PANTHER" id="PTHR43861">
    <property type="entry name" value="TRANS-ACONITATE 2-METHYLTRANSFERASE-RELATED"/>
    <property type="match status" value="1"/>
</dbReference>
<feature type="binding site" evidence="3 4">
    <location>
        <position position="164"/>
    </location>
    <ligand>
        <name>S-adenosyl-L-methionine</name>
        <dbReference type="ChEBI" id="CHEBI:59789"/>
    </ligand>
</feature>
<feature type="domain" description="Methyltransferase" evidence="5">
    <location>
        <begin position="89"/>
        <end position="190"/>
    </location>
</feature>
<comment type="catalytic activity">
    <reaction evidence="3">
        <text>prephenate + S-adenosyl-L-methionine = carboxy-S-adenosyl-L-methionine + 3-phenylpyruvate + H2O</text>
        <dbReference type="Rhea" id="RHEA:51692"/>
        <dbReference type="ChEBI" id="CHEBI:15377"/>
        <dbReference type="ChEBI" id="CHEBI:18005"/>
        <dbReference type="ChEBI" id="CHEBI:29934"/>
        <dbReference type="ChEBI" id="CHEBI:59789"/>
        <dbReference type="ChEBI" id="CHEBI:134278"/>
    </reaction>
</comment>
<evidence type="ECO:0000256" key="1">
    <source>
        <dbReference type="ARBA" id="ARBA00022679"/>
    </source>
</evidence>
<comment type="similarity">
    <text evidence="3">Belongs to the class I-like SAM-binding methyltransferase superfamily. Cx-SAM synthase family.</text>
</comment>
<dbReference type="HAMAP" id="MF_01589">
    <property type="entry name" value="Cx_SAM_synthase"/>
    <property type="match status" value="1"/>
</dbReference>
<organism evidence="6 7">
    <name type="scientific">Psychrobacter sanguinis</name>
    <dbReference type="NCBI Taxonomy" id="861445"/>
    <lineage>
        <taxon>Bacteria</taxon>
        <taxon>Pseudomonadati</taxon>
        <taxon>Pseudomonadota</taxon>
        <taxon>Gammaproteobacteria</taxon>
        <taxon>Moraxellales</taxon>
        <taxon>Moraxellaceae</taxon>
        <taxon>Psychrobacter</taxon>
    </lineage>
</organism>
<keyword evidence="7" id="KW-1185">Reference proteome</keyword>
<dbReference type="PIRSF" id="PIRSF006325">
    <property type="entry name" value="MeTrfase_bac"/>
    <property type="match status" value="1"/>
</dbReference>
<comment type="subunit">
    <text evidence="3">Homodimer.</text>
</comment>
<protein>
    <recommendedName>
        <fullName evidence="3">Carboxy-S-adenosyl-L-methionine synthase</fullName>
        <shortName evidence="3">Cx-SAM synthase</shortName>
        <ecNumber evidence="3">2.1.3.-</ecNumber>
    </recommendedName>
</protein>
<dbReference type="InterPro" id="IPR041698">
    <property type="entry name" value="Methyltransf_25"/>
</dbReference>
<gene>
    <name evidence="3 6" type="primary">cmoA</name>
    <name evidence="6" type="ORF">GB996_01865</name>
</gene>
<reference evidence="6 7" key="1">
    <citation type="journal article" date="2019" name="PLoS ONE">
        <title>Pup mortality in New Zealand sea lions (Phocarctos hookeri) at Enderby Island, Auckland Islands, 2013-18.</title>
        <authorList>
            <person name="Michael S.A."/>
            <person name="Hayman D.T.S."/>
            <person name="Gray R."/>
            <person name="Zhang J."/>
            <person name="Rogers L."/>
            <person name="Roe W.D."/>
        </authorList>
    </citation>
    <scope>NUCLEOTIDE SEQUENCE [LARGE SCALE GENOMIC DNA]</scope>
    <source>
        <strain evidence="6 7">SM868</strain>
    </source>
</reference>
<dbReference type="EMBL" id="WFKQ01000001">
    <property type="protein sequence ID" value="MUG31538.1"/>
    <property type="molecule type" value="Genomic_DNA"/>
</dbReference>
<dbReference type="AlphaFoldDB" id="A0A844LYX1"/>
<feature type="binding site" evidence="3 4">
    <location>
        <begin position="93"/>
        <end position="95"/>
    </location>
    <ligand>
        <name>S-adenosyl-L-methionine</name>
        <dbReference type="ChEBI" id="CHEBI:59789"/>
    </ligand>
</feature>
<keyword evidence="1 3" id="KW-0808">Transferase</keyword>
<name>A0A844LYX1_9GAMM</name>
<dbReference type="GO" id="GO:1904047">
    <property type="term" value="F:S-adenosyl-L-methionine binding"/>
    <property type="evidence" value="ECO:0007669"/>
    <property type="project" value="UniProtKB-UniRule"/>
</dbReference>
<dbReference type="NCBIfam" id="TIGR00740">
    <property type="entry name" value="carboxy-S-adenosyl-L-methionine synthase CmoA"/>
    <property type="match status" value="1"/>
</dbReference>
<dbReference type="SUPFAM" id="SSF53335">
    <property type="entry name" value="S-adenosyl-L-methionine-dependent methyltransferases"/>
    <property type="match status" value="1"/>
</dbReference>
<comment type="caution">
    <text evidence="6">The sequence shown here is derived from an EMBL/GenBank/DDBJ whole genome shotgun (WGS) entry which is preliminary data.</text>
</comment>
<keyword evidence="2 3" id="KW-0949">S-adenosyl-L-methionine</keyword>
<proteinExistence type="inferred from homology"/>
<evidence type="ECO:0000313" key="7">
    <source>
        <dbReference type="Proteomes" id="UP000442109"/>
    </source>
</evidence>
<comment type="caution">
    <text evidence="3">Lacks conserved residue(s) required for the propagation of feature annotation.</text>
</comment>
<feature type="binding site" evidence="3 4">
    <location>
        <begin position="149"/>
        <end position="150"/>
    </location>
    <ligand>
        <name>S-adenosyl-L-methionine</name>
        <dbReference type="ChEBI" id="CHEBI:59789"/>
    </ligand>
</feature>
<dbReference type="CDD" id="cd02440">
    <property type="entry name" value="AdoMet_MTases"/>
    <property type="match status" value="1"/>
</dbReference>
<dbReference type="Gene3D" id="3.40.50.150">
    <property type="entry name" value="Vaccinia Virus protein VP39"/>
    <property type="match status" value="1"/>
</dbReference>
<accession>A0A844LYX1</accession>
<evidence type="ECO:0000256" key="3">
    <source>
        <dbReference type="HAMAP-Rule" id="MF_01589"/>
    </source>
</evidence>
<dbReference type="InterPro" id="IPR005271">
    <property type="entry name" value="CmoA"/>
</dbReference>
<feature type="binding site" evidence="3">
    <location>
        <position position="231"/>
    </location>
    <ligand>
        <name>S-adenosyl-L-methionine</name>
        <dbReference type="ChEBI" id="CHEBI:59789"/>
    </ligand>
</feature>
<feature type="binding site" evidence="3 4">
    <location>
        <position position="59"/>
    </location>
    <ligand>
        <name>S-adenosyl-L-methionine</name>
        <dbReference type="ChEBI" id="CHEBI:59789"/>
    </ligand>
</feature>
<dbReference type="OrthoDB" id="9779941at2"/>
<sequence>MSNTTDADAKHPQSNILVEETVVYDNVFTTPLDKAARFSFDEQVVACFPDMIRRSVPGYGQMLAMLPIFAKRHCQAGQVNAEGKRVSRVYDLGCSLGGATMALLNEKGGFSKEELQIKAVDISPAMTQKAEVLLQQNYPEHDIEVITADIRGFELEPCDMVILNLTLQFLPPADRTQVLQNIYDALNDGGILVLTEKTHTGDEQDDAWLVERYYDFKRANGYSELEISGKRNALENVLITDTLDQHHQRLAEVGFNRSLTWFQFLNFASMVAFK</sequence>
<dbReference type="GO" id="GO:0002098">
    <property type="term" value="P:tRNA wobble uridine modification"/>
    <property type="evidence" value="ECO:0007669"/>
    <property type="project" value="InterPro"/>
</dbReference>
<evidence type="ECO:0000259" key="5">
    <source>
        <dbReference type="Pfam" id="PF13649"/>
    </source>
</evidence>
<dbReference type="PANTHER" id="PTHR43861:SF2">
    <property type="entry name" value="CARBOXY-S-ADENOSYL-L-METHIONINE SYNTHASE"/>
    <property type="match status" value="1"/>
</dbReference>
<dbReference type="EC" id="2.1.3.-" evidence="3"/>
<comment type="function">
    <text evidence="3">Catalyzes the conversion of S-adenosyl-L-methionine (SAM) to carboxy-S-adenosyl-L-methionine (Cx-SAM).</text>
</comment>
<dbReference type="RefSeq" id="WP_155586676.1">
    <property type="nucleotide sequence ID" value="NZ_WFKQ01000001.1"/>
</dbReference>
<dbReference type="InterPro" id="IPR029063">
    <property type="entry name" value="SAM-dependent_MTases_sf"/>
</dbReference>
<dbReference type="Proteomes" id="UP000442109">
    <property type="component" value="Unassembled WGS sequence"/>
</dbReference>
<dbReference type="GO" id="GO:0016743">
    <property type="term" value="F:carboxyl- or carbamoyltransferase activity"/>
    <property type="evidence" value="ECO:0007669"/>
    <property type="project" value="UniProtKB-UniRule"/>
</dbReference>
<evidence type="ECO:0000313" key="6">
    <source>
        <dbReference type="EMBL" id="MUG31538.1"/>
    </source>
</evidence>
<evidence type="ECO:0000256" key="2">
    <source>
        <dbReference type="ARBA" id="ARBA00022691"/>
    </source>
</evidence>
<evidence type="ECO:0000256" key="4">
    <source>
        <dbReference type="PIRSR" id="PIRSR006325-1"/>
    </source>
</evidence>
<dbReference type="Pfam" id="PF13649">
    <property type="entry name" value="Methyltransf_25"/>
    <property type="match status" value="1"/>
</dbReference>